<reference evidence="2" key="1">
    <citation type="journal article" date="2019" name="Int. J. Syst. Evol. Microbiol.">
        <title>The Global Catalogue of Microorganisms (GCM) 10K type strain sequencing project: providing services to taxonomists for standard genome sequencing and annotation.</title>
        <authorList>
            <consortium name="The Broad Institute Genomics Platform"/>
            <consortium name="The Broad Institute Genome Sequencing Center for Infectious Disease"/>
            <person name="Wu L."/>
            <person name="Ma J."/>
        </authorList>
    </citation>
    <scope>NUCLEOTIDE SEQUENCE [LARGE SCALE GENOMIC DNA]</scope>
    <source>
        <strain evidence="2">JCM 17224</strain>
    </source>
</reference>
<name>A0ABP7RC30_9BACT</name>
<proteinExistence type="predicted"/>
<gene>
    <name evidence="1" type="ORF">GCM10022408_02040</name>
</gene>
<keyword evidence="2" id="KW-1185">Reference proteome</keyword>
<evidence type="ECO:0000313" key="2">
    <source>
        <dbReference type="Proteomes" id="UP001500567"/>
    </source>
</evidence>
<sequence>MSGKGHGSLVVSGTTEKYQQVFIPSRKVDSVPLFKRVQINSLNVYGSYGITDKIDVVVSLPYIQSTGEAEATVLDDYRVRNPEKDYTNTRSGLQDVTGYLKFKAYSREVGDNILDLLGAVGVSTPASGYESKQGEEYIIAIGNRATRFNTLGIAQLKMPSGVFFTGQAGYSLRSGRVPNAFVAETKVGYAGRKLYADAYVAFQQSSSKGTDIVQEGFDFFFPATQVNYTRIGGSLYRPIAKGLGLVAGASLYVAGRNLGKSRAFSGGVSYNF</sequence>
<accession>A0ABP7RC30</accession>
<evidence type="ECO:0000313" key="1">
    <source>
        <dbReference type="EMBL" id="GAA3995224.1"/>
    </source>
</evidence>
<organism evidence="1 2">
    <name type="scientific">Hymenobacter fastidiosus</name>
    <dbReference type="NCBI Taxonomy" id="486264"/>
    <lineage>
        <taxon>Bacteria</taxon>
        <taxon>Pseudomonadati</taxon>
        <taxon>Bacteroidota</taxon>
        <taxon>Cytophagia</taxon>
        <taxon>Cytophagales</taxon>
        <taxon>Hymenobacteraceae</taxon>
        <taxon>Hymenobacter</taxon>
    </lineage>
</organism>
<comment type="caution">
    <text evidence="1">The sequence shown here is derived from an EMBL/GenBank/DDBJ whole genome shotgun (WGS) entry which is preliminary data.</text>
</comment>
<dbReference type="Proteomes" id="UP001500567">
    <property type="component" value="Unassembled WGS sequence"/>
</dbReference>
<protein>
    <submittedName>
        <fullName evidence="1">Uncharacterized protein</fullName>
    </submittedName>
</protein>
<dbReference type="EMBL" id="BAABDJ010000002">
    <property type="protein sequence ID" value="GAA3995224.1"/>
    <property type="molecule type" value="Genomic_DNA"/>
</dbReference>